<feature type="domain" description="CENP-V/GFA" evidence="5">
    <location>
        <begin position="1"/>
        <end position="95"/>
    </location>
</feature>
<dbReference type="InterPro" id="IPR006913">
    <property type="entry name" value="CENP-V/GFA"/>
</dbReference>
<evidence type="ECO:0000313" key="6">
    <source>
        <dbReference type="EMBL" id="NEY89677.1"/>
    </source>
</evidence>
<comment type="similarity">
    <text evidence="1">Belongs to the Gfa family.</text>
</comment>
<evidence type="ECO:0000256" key="3">
    <source>
        <dbReference type="ARBA" id="ARBA00022833"/>
    </source>
</evidence>
<evidence type="ECO:0000313" key="7">
    <source>
        <dbReference type="Proteomes" id="UP000477782"/>
    </source>
</evidence>
<proteinExistence type="inferred from homology"/>
<evidence type="ECO:0000256" key="4">
    <source>
        <dbReference type="ARBA" id="ARBA00023239"/>
    </source>
</evidence>
<keyword evidence="7" id="KW-1185">Reference proteome</keyword>
<dbReference type="PANTHER" id="PTHR33337">
    <property type="entry name" value="GFA DOMAIN-CONTAINING PROTEIN"/>
    <property type="match status" value="1"/>
</dbReference>
<name>A0A6M0QQF4_9RHOB</name>
<protein>
    <submittedName>
        <fullName evidence="6">GFA family protein</fullName>
    </submittedName>
</protein>
<comment type="caution">
    <text evidence="6">The sequence shown here is derived from an EMBL/GenBank/DDBJ whole genome shotgun (WGS) entry which is preliminary data.</text>
</comment>
<dbReference type="EMBL" id="JAAIVJ010000002">
    <property type="protein sequence ID" value="NEY89677.1"/>
    <property type="molecule type" value="Genomic_DNA"/>
</dbReference>
<dbReference type="GO" id="GO:0046872">
    <property type="term" value="F:metal ion binding"/>
    <property type="evidence" value="ECO:0007669"/>
    <property type="project" value="UniProtKB-KW"/>
</dbReference>
<gene>
    <name evidence="6" type="ORF">G4Z14_05140</name>
</gene>
<sequence>MGAVTACHCSQCRKTSGHYAASFDAEEAAVNWQARNVAEHVGPGGGTRGFCPTCASSLYFRAADGSFSIEAGAIDNPTGGQLVRHIFVADKSDYDQITDGLPQSDQA</sequence>
<dbReference type="Proteomes" id="UP000477782">
    <property type="component" value="Unassembled WGS sequence"/>
</dbReference>
<keyword evidence="4" id="KW-0456">Lyase</keyword>
<organism evidence="6 7">
    <name type="scientific">Tabrizicola oligotrophica</name>
    <dbReference type="NCBI Taxonomy" id="2710650"/>
    <lineage>
        <taxon>Bacteria</taxon>
        <taxon>Pseudomonadati</taxon>
        <taxon>Pseudomonadota</taxon>
        <taxon>Alphaproteobacteria</taxon>
        <taxon>Rhodobacterales</taxon>
        <taxon>Paracoccaceae</taxon>
        <taxon>Tabrizicola</taxon>
    </lineage>
</organism>
<reference evidence="6 7" key="1">
    <citation type="submission" date="2020-02" db="EMBL/GenBank/DDBJ databases">
        <authorList>
            <person name="Chen W.-M."/>
        </authorList>
    </citation>
    <scope>NUCLEOTIDE SEQUENCE [LARGE SCALE GENOMIC DNA]</scope>
    <source>
        <strain evidence="6 7">KMS-5</strain>
    </source>
</reference>
<dbReference type="AlphaFoldDB" id="A0A6M0QQF4"/>
<dbReference type="InterPro" id="IPR011057">
    <property type="entry name" value="Mss4-like_sf"/>
</dbReference>
<evidence type="ECO:0000256" key="1">
    <source>
        <dbReference type="ARBA" id="ARBA00005495"/>
    </source>
</evidence>
<evidence type="ECO:0000256" key="2">
    <source>
        <dbReference type="ARBA" id="ARBA00022723"/>
    </source>
</evidence>
<keyword evidence="3" id="KW-0862">Zinc</keyword>
<accession>A0A6M0QQF4</accession>
<dbReference type="SUPFAM" id="SSF51316">
    <property type="entry name" value="Mss4-like"/>
    <property type="match status" value="1"/>
</dbReference>
<dbReference type="PROSITE" id="PS51891">
    <property type="entry name" value="CENP_V_GFA"/>
    <property type="match status" value="1"/>
</dbReference>
<dbReference type="Pfam" id="PF04828">
    <property type="entry name" value="GFA"/>
    <property type="match status" value="1"/>
</dbReference>
<dbReference type="GO" id="GO:0016846">
    <property type="term" value="F:carbon-sulfur lyase activity"/>
    <property type="evidence" value="ECO:0007669"/>
    <property type="project" value="InterPro"/>
</dbReference>
<dbReference type="Gene3D" id="3.90.1590.10">
    <property type="entry name" value="glutathione-dependent formaldehyde- activating enzyme (gfa)"/>
    <property type="match status" value="1"/>
</dbReference>
<keyword evidence="2" id="KW-0479">Metal-binding</keyword>
<evidence type="ECO:0000259" key="5">
    <source>
        <dbReference type="PROSITE" id="PS51891"/>
    </source>
</evidence>
<dbReference type="PANTHER" id="PTHR33337:SF40">
    <property type="entry name" value="CENP-V_GFA DOMAIN-CONTAINING PROTEIN-RELATED"/>
    <property type="match status" value="1"/>
</dbReference>